<sequence length="669" mass="76711">MKFNDLAYIAGAVMPHDKIKENNASYDTGFFGSNSYDWMKSELDKIRAHEQICFQRTKHIREAAAGTAERHRLVKGRKSPTRYLRERRAKQDAILRLLKRTTRPSFIEISPESNGAYYELYETAERNETRIFNQNGKRALAEQDNSPISMQLQHREWNNTYKFQAITATSPTNAPDVNVGERFTEKLTPRSVSRIFEASAYTAQCHGGFTTFLTPTFSKEQRLAIFGGMTDGTGYQNAGEHHPILYKRNMVTTRAGKREKKYMDPVCDIAGEYWTIPTKENTVSKRMNMGGEIAGDYCDIRFKPPQAFTMEKTLETTIGKEVSRFLDGLKKIYQRGWIADHTRRADKETGAPYSDLAALKIPGHTNPSEFGPTNIPGDFHYIWVAECPANEDGEPNPHVHILLRWDVPHHQFSPWARRIEKVWGHGTVKIEKIKKPKAAGTYIIKAVGYAAKGDNGSQGLIRGNRYGIASCSRAPNWECLASFDAGNMIAVIKEMGYKLEQWKKPLRRQVNKLHYAKDQTIKAKAIAKKQGKPEETLKKMQARIIRLEKLAEKTNHEIKARGVHVSSDNRFCITFEGEDAAQKVDQFMFWAAGARNWEMKGRDVDLTDIKKAADEQFSGEYQRHRDNQCYWKAVLKSPPPPDVSDDERERQLSYYHQLREQNEREIYHA</sequence>
<dbReference type="Proteomes" id="UP000348942">
    <property type="component" value="Chromosome 1"/>
</dbReference>
<reference evidence="2 3" key="1">
    <citation type="submission" date="2019-10" db="EMBL/GenBank/DDBJ databases">
        <title>Vibrio sp. nov., isolated from Coralline algae surface.</title>
        <authorList>
            <person name="Geng Y."/>
            <person name="Zhang X."/>
        </authorList>
    </citation>
    <scope>NUCLEOTIDE SEQUENCE [LARGE SCALE GENOMIC DNA]</scope>
    <source>
        <strain evidence="2 3">SM1977</strain>
    </source>
</reference>
<proteinExistence type="predicted"/>
<gene>
    <name evidence="2" type="ORF">GFB47_04605</name>
</gene>
<organism evidence="2 3">
    <name type="scientific">Vibrio algicola</name>
    <dbReference type="NCBI Taxonomy" id="2662262"/>
    <lineage>
        <taxon>Bacteria</taxon>
        <taxon>Pseudomonadati</taxon>
        <taxon>Pseudomonadota</taxon>
        <taxon>Gammaproteobacteria</taxon>
        <taxon>Vibrionales</taxon>
        <taxon>Vibrionaceae</taxon>
        <taxon>Vibrio</taxon>
    </lineage>
</organism>
<dbReference type="InterPro" id="IPR056906">
    <property type="entry name" value="ORF2/G2P_dom"/>
</dbReference>
<evidence type="ECO:0000313" key="3">
    <source>
        <dbReference type="Proteomes" id="UP000348942"/>
    </source>
</evidence>
<protein>
    <recommendedName>
        <fullName evidence="1">Replication-associated protein ORF2/G2P domain-containing protein</fullName>
    </recommendedName>
</protein>
<dbReference type="AlphaFoldDB" id="A0A5Q0TC90"/>
<dbReference type="RefSeq" id="WP_153446894.1">
    <property type="nucleotide sequence ID" value="NZ_CP045699.1"/>
</dbReference>
<feature type="domain" description="Replication-associated protein ORF2/G2P" evidence="1">
    <location>
        <begin position="377"/>
        <end position="445"/>
    </location>
</feature>
<name>A0A5Q0TC90_9VIBR</name>
<evidence type="ECO:0000259" key="1">
    <source>
        <dbReference type="Pfam" id="PF23343"/>
    </source>
</evidence>
<keyword evidence="3" id="KW-1185">Reference proteome</keyword>
<dbReference type="EMBL" id="CP045699">
    <property type="protein sequence ID" value="QGA64743.1"/>
    <property type="molecule type" value="Genomic_DNA"/>
</dbReference>
<dbReference type="Pfam" id="PF23343">
    <property type="entry name" value="REP_ORF2-G2P"/>
    <property type="match status" value="1"/>
</dbReference>
<accession>A0A5Q0TC90</accession>
<evidence type="ECO:0000313" key="2">
    <source>
        <dbReference type="EMBL" id="QGA64743.1"/>
    </source>
</evidence>